<feature type="compositionally biased region" description="Low complexity" evidence="1">
    <location>
        <begin position="114"/>
        <end position="132"/>
    </location>
</feature>
<dbReference type="Pfam" id="PF14071">
    <property type="entry name" value="YlbD_coat"/>
    <property type="match status" value="1"/>
</dbReference>
<accession>A0A6M0Q2F7</accession>
<dbReference type="AlphaFoldDB" id="A0A6M0Q2F7"/>
<protein>
    <submittedName>
        <fullName evidence="2">Cytosolic protein</fullName>
    </submittedName>
</protein>
<organism evidence="2 3">
    <name type="scientific">Bacillus mesophilus</name>
    <dbReference type="NCBI Taxonomy" id="1808955"/>
    <lineage>
        <taxon>Bacteria</taxon>
        <taxon>Bacillati</taxon>
        <taxon>Bacillota</taxon>
        <taxon>Bacilli</taxon>
        <taxon>Bacillales</taxon>
        <taxon>Bacillaceae</taxon>
        <taxon>Bacillus</taxon>
    </lineage>
</organism>
<evidence type="ECO:0000313" key="3">
    <source>
        <dbReference type="Proteomes" id="UP000481043"/>
    </source>
</evidence>
<dbReference type="Proteomes" id="UP000481043">
    <property type="component" value="Unassembled WGS sequence"/>
</dbReference>
<reference evidence="2 3" key="1">
    <citation type="submission" date="2020-02" db="EMBL/GenBank/DDBJ databases">
        <title>Bacillus aquiflavi sp. nov., isolated from yellow water of strong flavor Chinese baijiu in Yibin region of China.</title>
        <authorList>
            <person name="Xie J."/>
        </authorList>
    </citation>
    <scope>NUCLEOTIDE SEQUENCE [LARGE SCALE GENOMIC DNA]</scope>
    <source>
        <strain evidence="2 3">SA4</strain>
    </source>
</reference>
<evidence type="ECO:0000313" key="2">
    <source>
        <dbReference type="EMBL" id="NEY70362.1"/>
    </source>
</evidence>
<comment type="caution">
    <text evidence="2">The sequence shown here is derived from an EMBL/GenBank/DDBJ whole genome shotgun (WGS) entry which is preliminary data.</text>
</comment>
<proteinExistence type="predicted"/>
<dbReference type="EMBL" id="JAAIWM010000001">
    <property type="protein sequence ID" value="NEY70362.1"/>
    <property type="molecule type" value="Genomic_DNA"/>
</dbReference>
<evidence type="ECO:0000256" key="1">
    <source>
        <dbReference type="SAM" id="MobiDB-lite"/>
    </source>
</evidence>
<gene>
    <name evidence="2" type="ORF">G4D63_01285</name>
</gene>
<sequence length="132" mass="15745">MMSKKTLHPSIQKFKQFVKKHPKLVTEVREQRKNWQELYEDWYLLGEEDDVWNQYKSDSDRKEEEKKDKSDFMSTILSAVKGMDYTQVQQHISSFGEAITSIQQIMSQFRGSDNQVNNQAPQQNQPFFFNKD</sequence>
<dbReference type="InterPro" id="IPR025953">
    <property type="entry name" value="YlbD_coat"/>
</dbReference>
<feature type="region of interest" description="Disordered" evidence="1">
    <location>
        <begin position="110"/>
        <end position="132"/>
    </location>
</feature>
<keyword evidence="3" id="KW-1185">Reference proteome</keyword>
<name>A0A6M0Q2F7_9BACI</name>